<feature type="transmembrane region" description="Helical" evidence="8">
    <location>
        <begin position="447"/>
        <end position="465"/>
    </location>
</feature>
<gene>
    <name evidence="9" type="ORF">SEV965_LOCUS10557</name>
</gene>
<organism evidence="9 10">
    <name type="scientific">Rotaria sordida</name>
    <dbReference type="NCBI Taxonomy" id="392033"/>
    <lineage>
        <taxon>Eukaryota</taxon>
        <taxon>Metazoa</taxon>
        <taxon>Spiralia</taxon>
        <taxon>Gnathifera</taxon>
        <taxon>Rotifera</taxon>
        <taxon>Eurotatoria</taxon>
        <taxon>Bdelloidea</taxon>
        <taxon>Philodinida</taxon>
        <taxon>Philodinidae</taxon>
        <taxon>Rotaria</taxon>
    </lineage>
</organism>
<accession>A0A814GHK9</accession>
<dbReference type="GO" id="GO:0035673">
    <property type="term" value="F:oligopeptide transmembrane transporter activity"/>
    <property type="evidence" value="ECO:0007669"/>
    <property type="project" value="InterPro"/>
</dbReference>
<feature type="transmembrane region" description="Helical" evidence="8">
    <location>
        <begin position="543"/>
        <end position="560"/>
    </location>
</feature>
<evidence type="ECO:0000256" key="2">
    <source>
        <dbReference type="ARBA" id="ARBA00022448"/>
    </source>
</evidence>
<dbReference type="GO" id="GO:0015031">
    <property type="term" value="P:protein transport"/>
    <property type="evidence" value="ECO:0007669"/>
    <property type="project" value="UniProtKB-KW"/>
</dbReference>
<sequence>MNTIHTNIHSTQENRIDNECCTIRSITIGLTFVIGMTFLHQWGNFQKSSILIFSISVVIVAYPLGYLWSLIIPNSKKFTLKEHGLILVMANVAYMHNSVYIHSTMTTLKAFDGKHIHFGYYFFFVLSIQFLGFGATGILRRFLVWPCELIWPQNLPLIAVLRALHDRKLSVAEASYGNKNRSLKQTLLDNRLLFFFVISIISFIYEWFPLYIMPILAYFSWMCWINPSNNFLVQSTAVRGLAMGGGGLTLDWYILTEYLGSPLIIPGSVLINIAFGFALIMWVIVPIVYGANIRDFTTLPIGGNVLIEFTASSFITAFTLFASITAVFVHTLLFHGVDIWQQFRTKTLRYMGNDMHARMILLYKTVPDWWYLELFALSLIIACVTCDRAGWLNWYYVLLASFIGALCTLPFGLVASITGQLLHSLPVYYLCVLIGVALSLQKSAKNIHTFITLGYVIFVQTLVLIQDMKLAHYIKIGPRPLFFAQCLSSLICSTFSIGIHYLYLQKGYLTKSSSIFNNTKLGWTLINSYDKFFNGPNLPNRDLLWAFLVGAYIPIPGWILSRFKRFSWLKKLHWPLIFLTISWMPSIVSPGTLFTWLVIGLIVHFMFGKYRWRQRYVYLISAGLDFGLNLTLIIVHTALQNKNQFFPQWWGNRNTTIYDSCVKAI</sequence>
<feature type="transmembrane region" description="Helical" evidence="8">
    <location>
        <begin position="617"/>
        <end position="639"/>
    </location>
</feature>
<evidence type="ECO:0000256" key="4">
    <source>
        <dbReference type="ARBA" id="ARBA00022856"/>
    </source>
</evidence>
<feature type="transmembrane region" description="Helical" evidence="8">
    <location>
        <begin position="49"/>
        <end position="72"/>
    </location>
</feature>
<feature type="transmembrane region" description="Helical" evidence="8">
    <location>
        <begin position="192"/>
        <end position="219"/>
    </location>
</feature>
<feature type="transmembrane region" description="Helical" evidence="8">
    <location>
        <begin position="394"/>
        <end position="414"/>
    </location>
</feature>
<evidence type="ECO:0000256" key="3">
    <source>
        <dbReference type="ARBA" id="ARBA00022692"/>
    </source>
</evidence>
<feature type="transmembrane region" description="Helical" evidence="8">
    <location>
        <begin position="361"/>
        <end position="382"/>
    </location>
</feature>
<feature type="transmembrane region" description="Helical" evidence="8">
    <location>
        <begin position="309"/>
        <end position="340"/>
    </location>
</feature>
<feature type="transmembrane region" description="Helical" evidence="8">
    <location>
        <begin position="267"/>
        <end position="289"/>
    </location>
</feature>
<protein>
    <submittedName>
        <fullName evidence="9">Uncharacterized protein</fullName>
    </submittedName>
</protein>
<dbReference type="PANTHER" id="PTHR22601">
    <property type="entry name" value="ISP4 LIKE PROTEIN"/>
    <property type="match status" value="1"/>
</dbReference>
<feature type="transmembrane region" description="Helical" evidence="8">
    <location>
        <begin position="84"/>
        <end position="103"/>
    </location>
</feature>
<reference evidence="9" key="1">
    <citation type="submission" date="2021-02" db="EMBL/GenBank/DDBJ databases">
        <authorList>
            <person name="Nowell W R."/>
        </authorList>
    </citation>
    <scope>NUCLEOTIDE SEQUENCE</scope>
</reference>
<feature type="transmembrane region" description="Helical" evidence="8">
    <location>
        <begin position="21"/>
        <end position="43"/>
    </location>
</feature>
<evidence type="ECO:0000256" key="6">
    <source>
        <dbReference type="ARBA" id="ARBA00022989"/>
    </source>
</evidence>
<dbReference type="InterPro" id="IPR004648">
    <property type="entry name" value="Oligpept_transpt"/>
</dbReference>
<keyword evidence="5" id="KW-0653">Protein transport</keyword>
<evidence type="ECO:0000313" key="9">
    <source>
        <dbReference type="EMBL" id="CAF0996519.1"/>
    </source>
</evidence>
<feature type="transmembrane region" description="Helical" evidence="8">
    <location>
        <begin position="421"/>
        <end position="441"/>
    </location>
</feature>
<dbReference type="Pfam" id="PF03169">
    <property type="entry name" value="OPT"/>
    <property type="match status" value="1"/>
</dbReference>
<comment type="caution">
    <text evidence="9">The sequence shown here is derived from an EMBL/GenBank/DDBJ whole genome shotgun (WGS) entry which is preliminary data.</text>
</comment>
<dbReference type="EMBL" id="CAJNOU010000435">
    <property type="protein sequence ID" value="CAF0996519.1"/>
    <property type="molecule type" value="Genomic_DNA"/>
</dbReference>
<dbReference type="InterPro" id="IPR004813">
    <property type="entry name" value="OPT"/>
</dbReference>
<evidence type="ECO:0000256" key="1">
    <source>
        <dbReference type="ARBA" id="ARBA00004141"/>
    </source>
</evidence>
<dbReference type="AlphaFoldDB" id="A0A814GHK9"/>
<evidence type="ECO:0000313" key="10">
    <source>
        <dbReference type="Proteomes" id="UP000663889"/>
    </source>
</evidence>
<dbReference type="NCBIfam" id="TIGR00728">
    <property type="entry name" value="OPT_sfam"/>
    <property type="match status" value="1"/>
</dbReference>
<keyword evidence="2" id="KW-0813">Transport</keyword>
<feature type="transmembrane region" description="Helical" evidence="8">
    <location>
        <begin position="118"/>
        <end position="139"/>
    </location>
</feature>
<proteinExistence type="predicted"/>
<evidence type="ECO:0000256" key="8">
    <source>
        <dbReference type="SAM" id="Phobius"/>
    </source>
</evidence>
<keyword evidence="6 8" id="KW-1133">Transmembrane helix</keyword>
<evidence type="ECO:0000256" key="5">
    <source>
        <dbReference type="ARBA" id="ARBA00022927"/>
    </source>
</evidence>
<keyword evidence="7 8" id="KW-0472">Membrane</keyword>
<feature type="transmembrane region" description="Helical" evidence="8">
    <location>
        <begin position="481"/>
        <end position="503"/>
    </location>
</feature>
<evidence type="ECO:0000256" key="7">
    <source>
        <dbReference type="ARBA" id="ARBA00023136"/>
    </source>
</evidence>
<keyword evidence="4" id="KW-0571">Peptide transport</keyword>
<keyword evidence="3 8" id="KW-0812">Transmembrane</keyword>
<dbReference type="Proteomes" id="UP000663889">
    <property type="component" value="Unassembled WGS sequence"/>
</dbReference>
<dbReference type="GO" id="GO:0016020">
    <property type="term" value="C:membrane"/>
    <property type="evidence" value="ECO:0007669"/>
    <property type="project" value="UniProtKB-SubCell"/>
</dbReference>
<name>A0A814GHK9_9BILA</name>
<comment type="subcellular location">
    <subcellularLocation>
        <location evidence="1">Membrane</location>
        <topology evidence="1">Multi-pass membrane protein</topology>
    </subcellularLocation>
</comment>